<evidence type="ECO:0000256" key="5">
    <source>
        <dbReference type="ARBA" id="ARBA00023295"/>
    </source>
</evidence>
<evidence type="ECO:0000256" key="3">
    <source>
        <dbReference type="ARBA" id="ARBA00023211"/>
    </source>
</evidence>
<evidence type="ECO:0000256" key="1">
    <source>
        <dbReference type="ARBA" id="ARBA00022723"/>
    </source>
</evidence>
<feature type="domain" description="Carbohydrate kinase PfkB" evidence="6">
    <location>
        <begin position="748"/>
        <end position="804"/>
    </location>
</feature>
<dbReference type="InterPro" id="IPR007342">
    <property type="entry name" value="PsuG"/>
</dbReference>
<evidence type="ECO:0000256" key="4">
    <source>
        <dbReference type="ARBA" id="ARBA00023239"/>
    </source>
</evidence>
<accession>A0ABQ9NZK5</accession>
<dbReference type="SUPFAM" id="SSF53613">
    <property type="entry name" value="Ribokinase-like"/>
    <property type="match status" value="1"/>
</dbReference>
<evidence type="ECO:0000259" key="6">
    <source>
        <dbReference type="Pfam" id="PF00294"/>
    </source>
</evidence>
<dbReference type="CDD" id="cd01941">
    <property type="entry name" value="YeiC_kinase_like"/>
    <property type="match status" value="1"/>
</dbReference>
<gene>
    <name evidence="7" type="ORF">H2201_001980</name>
</gene>
<comment type="caution">
    <text evidence="7">The sequence shown here is derived from an EMBL/GenBank/DDBJ whole genome shotgun (WGS) entry which is preliminary data.</text>
</comment>
<dbReference type="SUPFAM" id="SSF110581">
    <property type="entry name" value="Indigoidine synthase A-like"/>
    <property type="match status" value="1"/>
</dbReference>
<dbReference type="Gene3D" id="3.40.1190.20">
    <property type="match status" value="1"/>
</dbReference>
<keyword evidence="3" id="KW-0464">Manganese</keyword>
<dbReference type="InterPro" id="IPR029056">
    <property type="entry name" value="Ribokinase-like"/>
</dbReference>
<protein>
    <recommendedName>
        <fullName evidence="6">Carbohydrate kinase PfkB domain-containing protein</fullName>
    </recommendedName>
</protein>
<keyword evidence="1" id="KW-0479">Metal-binding</keyword>
<dbReference type="PANTHER" id="PTHR42909:SF1">
    <property type="entry name" value="CARBOHYDRATE KINASE PFKB DOMAIN-CONTAINING PROTEIN"/>
    <property type="match status" value="1"/>
</dbReference>
<feature type="domain" description="Carbohydrate kinase PfkB" evidence="6">
    <location>
        <begin position="406"/>
        <end position="581"/>
    </location>
</feature>
<evidence type="ECO:0000256" key="2">
    <source>
        <dbReference type="ARBA" id="ARBA00022801"/>
    </source>
</evidence>
<dbReference type="Pfam" id="PF00294">
    <property type="entry name" value="PfkB"/>
    <property type="match status" value="2"/>
</dbReference>
<dbReference type="HAMAP" id="MF_01876">
    <property type="entry name" value="PsiMP_glycosidase"/>
    <property type="match status" value="1"/>
</dbReference>
<dbReference type="Pfam" id="PF04227">
    <property type="entry name" value="Indigoidine_A"/>
    <property type="match status" value="1"/>
</dbReference>
<organism evidence="7 8">
    <name type="scientific">Coniosporium apollinis</name>
    <dbReference type="NCBI Taxonomy" id="61459"/>
    <lineage>
        <taxon>Eukaryota</taxon>
        <taxon>Fungi</taxon>
        <taxon>Dikarya</taxon>
        <taxon>Ascomycota</taxon>
        <taxon>Pezizomycotina</taxon>
        <taxon>Dothideomycetes</taxon>
        <taxon>Dothideomycetes incertae sedis</taxon>
        <taxon>Coniosporium</taxon>
    </lineage>
</organism>
<evidence type="ECO:0000313" key="8">
    <source>
        <dbReference type="Proteomes" id="UP001172684"/>
    </source>
</evidence>
<dbReference type="PANTHER" id="PTHR42909">
    <property type="entry name" value="ZGC:136858"/>
    <property type="match status" value="1"/>
</dbReference>
<dbReference type="InterPro" id="IPR022830">
    <property type="entry name" value="Indigdn_synthA-like"/>
</dbReference>
<name>A0ABQ9NZK5_9PEZI</name>
<dbReference type="EMBL" id="JAPDRL010000010">
    <property type="protein sequence ID" value="KAJ9667794.1"/>
    <property type="molecule type" value="Genomic_DNA"/>
</dbReference>
<keyword evidence="2" id="KW-0378">Hydrolase</keyword>
<reference evidence="7" key="1">
    <citation type="submission" date="2022-10" db="EMBL/GenBank/DDBJ databases">
        <title>Culturing micro-colonial fungi from biological soil crusts in the Mojave desert and describing Neophaeococcomyces mojavensis, and introducing the new genera and species Taxawa tesnikishii.</title>
        <authorList>
            <person name="Kurbessoian T."/>
            <person name="Stajich J.E."/>
        </authorList>
    </citation>
    <scope>NUCLEOTIDE SEQUENCE</scope>
    <source>
        <strain evidence="7">TK_1</strain>
    </source>
</reference>
<keyword evidence="8" id="KW-1185">Reference proteome</keyword>
<dbReference type="Proteomes" id="UP001172684">
    <property type="component" value="Unassembled WGS sequence"/>
</dbReference>
<keyword evidence="5" id="KW-0326">Glycosidase</keyword>
<dbReference type="Gene3D" id="3.40.1790.10">
    <property type="entry name" value="Indigoidine synthase domain"/>
    <property type="match status" value="1"/>
</dbReference>
<evidence type="ECO:0000313" key="7">
    <source>
        <dbReference type="EMBL" id="KAJ9667794.1"/>
    </source>
</evidence>
<sequence length="816" mass="85492">MASMRCFGKGARPWKSPPAFNPACRRFLSSDNRFFKVSEEVREALHSKSRPVVALETTIYTHGFPYPDNVALASRLESLVRVGGGVPATIGVLDGVARVGMGAEEIIRLTASAGKKGTLKISRRDLSYICGLGAAGKKHNGGTTVAGTMVLAHLAGIKVFATGGLGGVHRGAESSMDISADLTELGRTPVAVISSGCKSFLDIPRTLEYLETEGVGVVTFADGREGNVDFPAFWSRDSGLRSPMTIRNEQEAAAIIHAHHALSLSSGLLLANPIPADASVARSEIDGIIEDAIQEATSAGASGKDNTPFILAKIKELTGGKSVIANRALIEANVRRGTSVAKELLKLERMEQAVPVGTRSDTFTVPAWPSTLQSTVAPSLPEATSNAADVAASAGLDKSTAPPKADIVVAGALAIDFSCDYAPLPGAIDQVAPQLHTSNPSIITQTLGGVAHNIAKAAHYMGASVRLCSAVGDDLSGRAAVAQLSSDGLQTSSIKVLDASTGQRTAQYVAVNDAHKDLTLAMADMSIIEQLDTWTSDRLSYLQAASPQWAIVDANWDPANLHAWLMAAKSVGAQTAFEPVSTAKSIRLFQGHSPTSAPTSSKSRPTSTIPTFPNHIVDLMTPNNHELHALHTSARSLGLFDSPAWWATIDSLGLPSSGSRTALSHLTSPALVDEGIPQMSIQLLPFVPCILTKLGPKGVLLTQLLPAGDERLSGPGDAPYVLGRDRTGSETVGGLYMRLFEPEEVLGPGEVVSVNGVGDTFLGALVAGLVHGAEKKGSKRVEDCVGLAQRAARLTLGSKEAVSPELIQLGRSARRM</sequence>
<dbReference type="InterPro" id="IPR011611">
    <property type="entry name" value="PfkB_dom"/>
</dbReference>
<keyword evidence="4" id="KW-0456">Lyase</keyword>
<proteinExistence type="inferred from homology"/>